<evidence type="ECO:0000313" key="2">
    <source>
        <dbReference type="Proteomes" id="UP001268864"/>
    </source>
</evidence>
<evidence type="ECO:0000313" key="1">
    <source>
        <dbReference type="EMBL" id="MDS0282401.1"/>
    </source>
</evidence>
<comment type="caution">
    <text evidence="1">The sequence shown here is derived from an EMBL/GenBank/DDBJ whole genome shotgun (WGS) entry which is preliminary data.</text>
</comment>
<reference evidence="1 2" key="1">
    <citation type="submission" date="2022-06" db="EMBL/GenBank/DDBJ databases">
        <title>Halomicroarcula sp. a new haloarchaeum isolate from saline soil.</title>
        <authorList>
            <person name="Strakova D."/>
            <person name="Galisteo C."/>
            <person name="Sanchez-Porro C."/>
            <person name="Ventosa A."/>
        </authorList>
    </citation>
    <scope>NUCLEOTIDE SEQUENCE [LARGE SCALE GENOMIC DNA]</scope>
    <source>
        <strain evidence="1 2">S3CR25-11</strain>
    </source>
</reference>
<accession>A0ABU2FQ50</accession>
<protein>
    <submittedName>
        <fullName evidence="1">Uncharacterized protein</fullName>
    </submittedName>
</protein>
<keyword evidence="2" id="KW-1185">Reference proteome</keyword>
<sequence length="112" mass="12059">MEQIAVTVHGENAGRLPSAINGVPRNKRVDYDGDGFAVIVTEQYHFKTNSSLQTTTIFELVDETTCEVTIVSGGGGAGLLQHDWGTESGDSNKLVAKLEAFCREHGLDIEHG</sequence>
<dbReference type="RefSeq" id="WP_310900235.1">
    <property type="nucleotide sequence ID" value="NZ_JAMQOS010000003.1"/>
</dbReference>
<dbReference type="EMBL" id="JAMQOS010000003">
    <property type="protein sequence ID" value="MDS0282401.1"/>
    <property type="molecule type" value="Genomic_DNA"/>
</dbReference>
<organism evidence="1 2">
    <name type="scientific">Haloarcula onubensis</name>
    <dbReference type="NCBI Taxonomy" id="2950539"/>
    <lineage>
        <taxon>Archaea</taxon>
        <taxon>Methanobacteriati</taxon>
        <taxon>Methanobacteriota</taxon>
        <taxon>Stenosarchaea group</taxon>
        <taxon>Halobacteria</taxon>
        <taxon>Halobacteriales</taxon>
        <taxon>Haloarculaceae</taxon>
        <taxon>Haloarcula</taxon>
    </lineage>
</organism>
<proteinExistence type="predicted"/>
<dbReference type="Proteomes" id="UP001268864">
    <property type="component" value="Unassembled WGS sequence"/>
</dbReference>
<name>A0ABU2FQ50_9EURY</name>
<gene>
    <name evidence="1" type="ORF">NDI86_09720</name>
</gene>